<dbReference type="GeneID" id="34611550"/>
<dbReference type="AlphaFoldDB" id="A0A1L9SAH5"/>
<gene>
    <name evidence="1" type="ORF">ASPZODRAFT_145239</name>
</gene>
<organism evidence="1 2">
    <name type="scientific">Penicilliopsis zonata CBS 506.65</name>
    <dbReference type="NCBI Taxonomy" id="1073090"/>
    <lineage>
        <taxon>Eukaryota</taxon>
        <taxon>Fungi</taxon>
        <taxon>Dikarya</taxon>
        <taxon>Ascomycota</taxon>
        <taxon>Pezizomycotina</taxon>
        <taxon>Eurotiomycetes</taxon>
        <taxon>Eurotiomycetidae</taxon>
        <taxon>Eurotiales</taxon>
        <taxon>Aspergillaceae</taxon>
        <taxon>Penicilliopsis</taxon>
    </lineage>
</organism>
<keyword evidence="2" id="KW-1185">Reference proteome</keyword>
<accession>A0A1L9SAH5</accession>
<evidence type="ECO:0000313" key="2">
    <source>
        <dbReference type="Proteomes" id="UP000184188"/>
    </source>
</evidence>
<name>A0A1L9SAH5_9EURO</name>
<dbReference type="OrthoDB" id="4442598at2759"/>
<dbReference type="EMBL" id="KV878349">
    <property type="protein sequence ID" value="OJJ44127.1"/>
    <property type="molecule type" value="Genomic_DNA"/>
</dbReference>
<proteinExistence type="predicted"/>
<evidence type="ECO:0000313" key="1">
    <source>
        <dbReference type="EMBL" id="OJJ44127.1"/>
    </source>
</evidence>
<dbReference type="VEuPathDB" id="FungiDB:ASPZODRAFT_145239"/>
<dbReference type="STRING" id="1073090.A0A1L9SAH5"/>
<dbReference type="Proteomes" id="UP000184188">
    <property type="component" value="Unassembled WGS sequence"/>
</dbReference>
<reference evidence="2" key="1">
    <citation type="journal article" date="2017" name="Genome Biol.">
        <title>Comparative genomics reveals high biological diversity and specific adaptations in the industrially and medically important fungal genus Aspergillus.</title>
        <authorList>
            <person name="de Vries R.P."/>
            <person name="Riley R."/>
            <person name="Wiebenga A."/>
            <person name="Aguilar-Osorio G."/>
            <person name="Amillis S."/>
            <person name="Uchima C.A."/>
            <person name="Anderluh G."/>
            <person name="Asadollahi M."/>
            <person name="Askin M."/>
            <person name="Barry K."/>
            <person name="Battaglia E."/>
            <person name="Bayram O."/>
            <person name="Benocci T."/>
            <person name="Braus-Stromeyer S.A."/>
            <person name="Caldana C."/>
            <person name="Canovas D."/>
            <person name="Cerqueira G.C."/>
            <person name="Chen F."/>
            <person name="Chen W."/>
            <person name="Choi C."/>
            <person name="Clum A."/>
            <person name="Dos Santos R.A."/>
            <person name="Damasio A.R."/>
            <person name="Diallinas G."/>
            <person name="Emri T."/>
            <person name="Fekete E."/>
            <person name="Flipphi M."/>
            <person name="Freyberg S."/>
            <person name="Gallo A."/>
            <person name="Gournas C."/>
            <person name="Habgood R."/>
            <person name="Hainaut M."/>
            <person name="Harispe M.L."/>
            <person name="Henrissat B."/>
            <person name="Hilden K.S."/>
            <person name="Hope R."/>
            <person name="Hossain A."/>
            <person name="Karabika E."/>
            <person name="Karaffa L."/>
            <person name="Karanyi Z."/>
            <person name="Krasevec N."/>
            <person name="Kuo A."/>
            <person name="Kusch H."/>
            <person name="LaButti K."/>
            <person name="Lagendijk E.L."/>
            <person name="Lapidus A."/>
            <person name="Levasseur A."/>
            <person name="Lindquist E."/>
            <person name="Lipzen A."/>
            <person name="Logrieco A.F."/>
            <person name="MacCabe A."/>
            <person name="Maekelae M.R."/>
            <person name="Malavazi I."/>
            <person name="Melin P."/>
            <person name="Meyer V."/>
            <person name="Mielnichuk N."/>
            <person name="Miskei M."/>
            <person name="Molnar A.P."/>
            <person name="Mule G."/>
            <person name="Ngan C.Y."/>
            <person name="Orejas M."/>
            <person name="Orosz E."/>
            <person name="Ouedraogo J.P."/>
            <person name="Overkamp K.M."/>
            <person name="Park H.-S."/>
            <person name="Perrone G."/>
            <person name="Piumi F."/>
            <person name="Punt P.J."/>
            <person name="Ram A.F."/>
            <person name="Ramon A."/>
            <person name="Rauscher S."/>
            <person name="Record E."/>
            <person name="Riano-Pachon D.M."/>
            <person name="Robert V."/>
            <person name="Roehrig J."/>
            <person name="Ruller R."/>
            <person name="Salamov A."/>
            <person name="Salih N.S."/>
            <person name="Samson R.A."/>
            <person name="Sandor E."/>
            <person name="Sanguinetti M."/>
            <person name="Schuetze T."/>
            <person name="Sepcic K."/>
            <person name="Shelest E."/>
            <person name="Sherlock G."/>
            <person name="Sophianopoulou V."/>
            <person name="Squina F.M."/>
            <person name="Sun H."/>
            <person name="Susca A."/>
            <person name="Todd R.B."/>
            <person name="Tsang A."/>
            <person name="Unkles S.E."/>
            <person name="van de Wiele N."/>
            <person name="van Rossen-Uffink D."/>
            <person name="Oliveira J.V."/>
            <person name="Vesth T.C."/>
            <person name="Visser J."/>
            <person name="Yu J.-H."/>
            <person name="Zhou M."/>
            <person name="Andersen M.R."/>
            <person name="Archer D.B."/>
            <person name="Baker S.E."/>
            <person name="Benoit I."/>
            <person name="Brakhage A.A."/>
            <person name="Braus G.H."/>
            <person name="Fischer R."/>
            <person name="Frisvad J.C."/>
            <person name="Goldman G.H."/>
            <person name="Houbraken J."/>
            <person name="Oakley B."/>
            <person name="Pocsi I."/>
            <person name="Scazzocchio C."/>
            <person name="Seiboth B."/>
            <person name="vanKuyk P.A."/>
            <person name="Wortman J."/>
            <person name="Dyer P.S."/>
            <person name="Grigoriev I.V."/>
        </authorList>
    </citation>
    <scope>NUCLEOTIDE SEQUENCE [LARGE SCALE GENOMIC DNA]</scope>
    <source>
        <strain evidence="2">CBS 506.65</strain>
    </source>
</reference>
<protein>
    <submittedName>
        <fullName evidence="1">Uncharacterized protein</fullName>
    </submittedName>
</protein>
<dbReference type="RefSeq" id="XP_022578637.1">
    <property type="nucleotide sequence ID" value="XM_022725085.1"/>
</dbReference>
<sequence>MFYRYLHCVDLFQRRVPLPQPLWQPFRRNASASTTRKGAVHGPSPSQLVRFALTGSTRQLQNESEKDGLDQSLQELFVHEWPLNSPPTPLWSSFRHGKFDSEPRFLLDSLKRDIHSLQDLRLFVERHVNTVNDCASIQIRSCNQLLEIFDRLEHHHSYQELLLTINGINERFERIEAPVSWKLYLLGMRYACRTFSVPALKHHLNGFRSANSQPLDLRSSTALVNTLITTLQSLQSECPDLDTRPMLSLITGEGAHSNLSETETKLHEILSWPNGDREGIELYITLLASLGSEAALHEIWEAFIHSPLTPEKFQPAYSTVLSLFARGRTETALLYLKQLSECANNALPGISNFRPLATFFRDEKLLGSLLELAGPDEFNTILESQLRSLEQRLGIKWDSKVSRHISLSDAKSLATGQPLFTIEGDSSGYESQERLFTEIRLLGCSKSKSELGQIIDMLDEHEGSEIPVRILNDRSLAFEFAWFPRSSPIEFSDSLLPARYDMSRPWSPVTLGLIRARPDDSGSPVSYGNSLHLIQLGYLNMRPILDSVDEAQSKTMYSWKETGHLVAWDRTAGKFLAVFVGKGHGVIEPGLQVTPQQPPAGLYSLEEVEVVDNSGDFWSVSPKSPIKSSSANYHFDLDPATDLLA</sequence>